<dbReference type="FunCoup" id="A0A7M7HQW8">
    <property type="interactions" value="60"/>
</dbReference>
<dbReference type="InterPro" id="IPR001279">
    <property type="entry name" value="Metallo-B-lactamas"/>
</dbReference>
<dbReference type="GeneID" id="100891874"/>
<evidence type="ECO:0000256" key="2">
    <source>
        <dbReference type="ARBA" id="ARBA00011738"/>
    </source>
</evidence>
<dbReference type="AlphaFoldDB" id="A0A7M7HQW8"/>
<evidence type="ECO:0000259" key="7">
    <source>
        <dbReference type="SMART" id="SM00849"/>
    </source>
</evidence>
<dbReference type="PANTHER" id="PTHR23200:SF48">
    <property type="entry name" value="METALLO-BETA-LACTAMASE DOMAIN-CONTAINING PROTEIN 1"/>
    <property type="match status" value="1"/>
</dbReference>
<comment type="subunit">
    <text evidence="2">Homodimer.</text>
</comment>
<dbReference type="SUPFAM" id="SSF56281">
    <property type="entry name" value="Metallo-hydrolase/oxidoreductase"/>
    <property type="match status" value="1"/>
</dbReference>
<dbReference type="GO" id="GO:0005829">
    <property type="term" value="C:cytosol"/>
    <property type="evidence" value="ECO:0007669"/>
    <property type="project" value="UniProtKB-SubCell"/>
</dbReference>
<dbReference type="InterPro" id="IPR036866">
    <property type="entry name" value="RibonucZ/Hydroxyglut_hydro"/>
</dbReference>
<reference evidence="8" key="2">
    <citation type="submission" date="2021-01" db="UniProtKB">
        <authorList>
            <consortium name="EnsemblMetazoa"/>
        </authorList>
    </citation>
    <scope>IDENTIFICATION</scope>
</reference>
<dbReference type="EnsemblMetazoa" id="XM_011683171">
    <property type="protein sequence ID" value="XP_011681473"/>
    <property type="gene ID" value="LOC100891874"/>
</dbReference>
<dbReference type="CDD" id="cd07711">
    <property type="entry name" value="MBLAC1-like_MBL-fold"/>
    <property type="match status" value="1"/>
</dbReference>
<accession>A0A7M7HQW8</accession>
<reference evidence="9" key="1">
    <citation type="submission" date="2015-02" db="EMBL/GenBank/DDBJ databases">
        <title>Genome sequencing for Strongylocentrotus purpuratus.</title>
        <authorList>
            <person name="Murali S."/>
            <person name="Liu Y."/>
            <person name="Vee V."/>
            <person name="English A."/>
            <person name="Wang M."/>
            <person name="Skinner E."/>
            <person name="Han Y."/>
            <person name="Muzny D.M."/>
            <person name="Worley K.C."/>
            <person name="Gibbs R.A."/>
        </authorList>
    </citation>
    <scope>NUCLEOTIDE SEQUENCE</scope>
</reference>
<feature type="domain" description="Metallo-beta-lactamase" evidence="7">
    <location>
        <begin position="38"/>
        <end position="202"/>
    </location>
</feature>
<evidence type="ECO:0000313" key="8">
    <source>
        <dbReference type="EnsemblMetazoa" id="XP_011681473"/>
    </source>
</evidence>
<dbReference type="OMA" id="RCRDGTN"/>
<evidence type="ECO:0000256" key="3">
    <source>
        <dbReference type="ARBA" id="ARBA00014856"/>
    </source>
</evidence>
<dbReference type="KEGG" id="spu:100891874"/>
<evidence type="ECO:0000313" key="9">
    <source>
        <dbReference type="Proteomes" id="UP000007110"/>
    </source>
</evidence>
<dbReference type="OrthoDB" id="10250730at2759"/>
<proteinExistence type="predicted"/>
<dbReference type="RefSeq" id="XP_011681473.2">
    <property type="nucleotide sequence ID" value="XM_011683171.2"/>
</dbReference>
<evidence type="ECO:0000256" key="1">
    <source>
        <dbReference type="ARBA" id="ARBA00004514"/>
    </source>
</evidence>
<evidence type="ECO:0000256" key="5">
    <source>
        <dbReference type="ARBA" id="ARBA00044690"/>
    </source>
</evidence>
<keyword evidence="9" id="KW-1185">Reference proteome</keyword>
<sequence length="219" mass="24265">MNRIYESSKLKVTVLKEGYCRLIKPVGDDAGGSRFHADGSITLVETKGHKVLVDTGGPWDRQYLIDAFADLGVGLDEIDHVIGTHGHSDHIGNLNLFPDATQIVGWDVCKRDLYTLHPFSEGKPYLITPELVVMPTPGHTHHDVSLCVHDGGKTIVIAGDLFESENDISDPSLWRDCSEDPQTQKVNRRKILDMADIIVPGHGPAFQVRDIHRTKLMAK</sequence>
<organism evidence="8 9">
    <name type="scientific">Strongylocentrotus purpuratus</name>
    <name type="common">Purple sea urchin</name>
    <dbReference type="NCBI Taxonomy" id="7668"/>
    <lineage>
        <taxon>Eukaryota</taxon>
        <taxon>Metazoa</taxon>
        <taxon>Echinodermata</taxon>
        <taxon>Eleutherozoa</taxon>
        <taxon>Echinozoa</taxon>
        <taxon>Echinoidea</taxon>
        <taxon>Euechinoidea</taxon>
        <taxon>Echinacea</taxon>
        <taxon>Camarodonta</taxon>
        <taxon>Echinidea</taxon>
        <taxon>Strongylocentrotidae</taxon>
        <taxon>Strongylocentrotus</taxon>
    </lineage>
</organism>
<comment type="function">
    <text evidence="6">Endoribonuclease that catalyzes the hydrolysis of histone-coding pre-mRNA 3'-end. Involved in histone pre-mRNA processing during the S-phase of the cell cycle, which is required for entering/progressing through S-phase. Cleaves histone pre-mRNA at a major and a minor cleavage site after the 5'-ACCCA-3' and the 5'-ACCCACA-3' sequence, respectively, and located downstream of the stem-loop. May require the presence of the HDE element located at the histone pre-RNA 3'-end to avoid non-specific cleavage.</text>
</comment>
<dbReference type="InParanoid" id="A0A7M7HQW8"/>
<comment type="catalytic activity">
    <reaction evidence="5">
        <text>a ribonucleotidyl-ribonucleotide-RNA + H2O = a 3'-end ribonucleotide-RNA + a 5'-end 5'-phospho-ribonucleoside-RNA + H(+)</text>
        <dbReference type="Rhea" id="RHEA:68096"/>
        <dbReference type="Rhea" id="RHEA-COMP:15179"/>
        <dbReference type="Rhea" id="RHEA-COMP:17355"/>
        <dbReference type="Rhea" id="RHEA-COMP:17428"/>
        <dbReference type="ChEBI" id="CHEBI:15377"/>
        <dbReference type="ChEBI" id="CHEBI:15378"/>
        <dbReference type="ChEBI" id="CHEBI:74896"/>
        <dbReference type="ChEBI" id="CHEBI:138282"/>
        <dbReference type="ChEBI" id="CHEBI:173118"/>
    </reaction>
    <physiologicalReaction direction="left-to-right" evidence="5">
        <dbReference type="Rhea" id="RHEA:68097"/>
    </physiologicalReaction>
</comment>
<dbReference type="InterPro" id="IPR039344">
    <property type="entry name" value="MBLAC1"/>
</dbReference>
<dbReference type="Pfam" id="PF00753">
    <property type="entry name" value="Lactamase_B"/>
    <property type="match status" value="2"/>
</dbReference>
<evidence type="ECO:0000256" key="6">
    <source>
        <dbReference type="ARBA" id="ARBA00045869"/>
    </source>
</evidence>
<protein>
    <recommendedName>
        <fullName evidence="3">Metallo-beta-lactamase domain-containing protein 1</fullName>
    </recommendedName>
    <alternativeName>
        <fullName evidence="4">Endoribonuclease MBLAC1</fullName>
    </alternativeName>
</protein>
<name>A0A7M7HQW8_STRPU</name>
<dbReference type="Proteomes" id="UP000007110">
    <property type="component" value="Unassembled WGS sequence"/>
</dbReference>
<dbReference type="PANTHER" id="PTHR23200">
    <property type="entry name" value="METALLO-BETA-LACTAMASE DOMAIN-CONTAINING PROTEIN 1"/>
    <property type="match status" value="1"/>
</dbReference>
<dbReference type="SMART" id="SM00849">
    <property type="entry name" value="Lactamase_B"/>
    <property type="match status" value="1"/>
</dbReference>
<evidence type="ECO:0000256" key="4">
    <source>
        <dbReference type="ARBA" id="ARBA00032988"/>
    </source>
</evidence>
<comment type="subcellular location">
    <subcellularLocation>
        <location evidence="1">Cytoplasm</location>
        <location evidence="1">Cytosol</location>
    </subcellularLocation>
</comment>
<dbReference type="Gene3D" id="3.60.15.10">
    <property type="entry name" value="Ribonuclease Z/Hydroxyacylglutathione hydrolase-like"/>
    <property type="match status" value="1"/>
</dbReference>